<dbReference type="InterPro" id="IPR021047">
    <property type="entry name" value="Mannosyltransferase_CMT1"/>
</dbReference>
<feature type="transmembrane region" description="Helical" evidence="1">
    <location>
        <begin position="101"/>
        <end position="120"/>
    </location>
</feature>
<gene>
    <name evidence="2" type="ORF">MSYG_3207</name>
</gene>
<feature type="transmembrane region" description="Helical" evidence="1">
    <location>
        <begin position="70"/>
        <end position="89"/>
    </location>
</feature>
<keyword evidence="1" id="KW-0472">Membrane</keyword>
<reference evidence="3" key="1">
    <citation type="journal article" date="2017" name="Nucleic Acids Res.">
        <title>Proteogenomics produces comprehensive and highly accurate protein-coding gene annotation in a complete genome assembly of Malassezia sympodialis.</title>
        <authorList>
            <person name="Zhu Y."/>
            <person name="Engstroem P.G."/>
            <person name="Tellgren-Roth C."/>
            <person name="Baudo C.D."/>
            <person name="Kennell J.C."/>
            <person name="Sun S."/>
            <person name="Billmyre R.B."/>
            <person name="Schroeder M.S."/>
            <person name="Andersson A."/>
            <person name="Holm T."/>
            <person name="Sigurgeirsson B."/>
            <person name="Wu G."/>
            <person name="Sankaranarayanan S.R."/>
            <person name="Siddharthan R."/>
            <person name="Sanyal K."/>
            <person name="Lundeberg J."/>
            <person name="Nystedt B."/>
            <person name="Boekhout T."/>
            <person name="Dawson T.L. Jr."/>
            <person name="Heitman J."/>
            <person name="Scheynius A."/>
            <person name="Lehtioe J."/>
        </authorList>
    </citation>
    <scope>NUCLEOTIDE SEQUENCE [LARGE SCALE GENOMIC DNA]</scope>
    <source>
        <strain evidence="3">ATCC 42132</strain>
    </source>
</reference>
<protein>
    <submittedName>
        <fullName evidence="2">Uncharacterized protein</fullName>
    </submittedName>
</protein>
<dbReference type="PANTHER" id="PTHR34144:SF7">
    <property type="entry name" value="EXPORT PROTEIN (CAP59), PUTATIVE (AFU_ORTHOLOGUE AFUA_7G05020)-RELATED"/>
    <property type="match status" value="1"/>
</dbReference>
<proteinExistence type="predicted"/>
<dbReference type="PANTHER" id="PTHR34144">
    <property type="entry name" value="CHROMOSOME 8, WHOLE GENOME SHOTGUN SEQUENCE"/>
    <property type="match status" value="1"/>
</dbReference>
<organism evidence="2 3">
    <name type="scientific">Malassezia sympodialis (strain ATCC 42132)</name>
    <name type="common">Atopic eczema-associated yeast</name>
    <dbReference type="NCBI Taxonomy" id="1230383"/>
    <lineage>
        <taxon>Eukaryota</taxon>
        <taxon>Fungi</taxon>
        <taxon>Dikarya</taxon>
        <taxon>Basidiomycota</taxon>
        <taxon>Ustilaginomycotina</taxon>
        <taxon>Malasseziomycetes</taxon>
        <taxon>Malasseziales</taxon>
        <taxon>Malasseziaceae</taxon>
        <taxon>Malassezia</taxon>
    </lineage>
</organism>
<dbReference type="Pfam" id="PF11735">
    <property type="entry name" value="CAP59_mtransfer"/>
    <property type="match status" value="1"/>
</dbReference>
<keyword evidence="1" id="KW-0812">Transmembrane</keyword>
<dbReference type="VEuPathDB" id="FungiDB:MSYG_3207"/>
<keyword evidence="3" id="KW-1185">Reference proteome</keyword>
<keyword evidence="1" id="KW-1133">Transmembrane helix</keyword>
<evidence type="ECO:0000256" key="1">
    <source>
        <dbReference type="SAM" id="Phobius"/>
    </source>
</evidence>
<sequence length="485" mass="56109">MPHRPAEVIDMTHLGEAESQAFLRPWTRDVQNRSFGLYLRPQLNLLQVNALASLVLFGALSWYFYVPSTLYLYLVLVCFTCPFLVVCRLGWPSSHATSSHYALVPGMVLLFVALCVVRGWSPTPNVPAEWHRPSGDTYYIASLLYNSERILPHYSDALLRLTDELGHDAVFVSIFENDSKDRSPFLLDQLRTELRARGVRFNITTTTLPKEVRRAERIERLSYIRNRAMDPLYGEVRSGLHGRPFDKVIWINDILFKPDAVHTLLHTANGQFDQVCGLDYFWLGFYDTWVLRDTQGKTVRPLYPYFRSKNDRDDVQAQRPLPVNACWNGLTVMDARWFTSGSRAPASEYVTNGPVVATLPPPPLERDDGYDVAAKLPLRFRPCSQCNASESLLISLDMHRLAHPKRPRIYVHPGVKVMYDYPAYYLYHHILKWYVVQPWSYIWETWMERRLFSWIADLGLRRDPCVPLFQLMWSPEPAPRPVPSS</sequence>
<dbReference type="AlphaFoldDB" id="A0A1M8A8W6"/>
<accession>A0A1M8A8W6</accession>
<evidence type="ECO:0000313" key="3">
    <source>
        <dbReference type="Proteomes" id="UP000186303"/>
    </source>
</evidence>
<dbReference type="OrthoDB" id="262547at2759"/>
<evidence type="ECO:0000313" key="2">
    <source>
        <dbReference type="EMBL" id="SHO78859.1"/>
    </source>
</evidence>
<dbReference type="STRING" id="1230383.A0A1M8A8W6"/>
<dbReference type="EMBL" id="LT671825">
    <property type="protein sequence ID" value="SHO78859.1"/>
    <property type="molecule type" value="Genomic_DNA"/>
</dbReference>
<name>A0A1M8A8W6_MALS4</name>
<dbReference type="OMA" id="FRTHPEC"/>
<dbReference type="Proteomes" id="UP000186303">
    <property type="component" value="Chromosome 5"/>
</dbReference>
<feature type="transmembrane region" description="Helical" evidence="1">
    <location>
        <begin position="43"/>
        <end position="64"/>
    </location>
</feature>